<feature type="region of interest" description="Disordered" evidence="2">
    <location>
        <begin position="1"/>
        <end position="118"/>
    </location>
</feature>
<feature type="compositionally biased region" description="Basic and acidic residues" evidence="2">
    <location>
        <begin position="391"/>
        <end position="401"/>
    </location>
</feature>
<evidence type="ECO:0000313" key="4">
    <source>
        <dbReference type="Proteomes" id="UP001165121"/>
    </source>
</evidence>
<feature type="compositionally biased region" description="Low complexity" evidence="2">
    <location>
        <begin position="642"/>
        <end position="651"/>
    </location>
</feature>
<accession>A0A9W6U8W9</accession>
<organism evidence="3 4">
    <name type="scientific">Phytophthora fragariaefolia</name>
    <dbReference type="NCBI Taxonomy" id="1490495"/>
    <lineage>
        <taxon>Eukaryota</taxon>
        <taxon>Sar</taxon>
        <taxon>Stramenopiles</taxon>
        <taxon>Oomycota</taxon>
        <taxon>Peronosporomycetes</taxon>
        <taxon>Peronosporales</taxon>
        <taxon>Peronosporaceae</taxon>
        <taxon>Phytophthora</taxon>
    </lineage>
</organism>
<evidence type="ECO:0000256" key="2">
    <source>
        <dbReference type="SAM" id="MobiDB-lite"/>
    </source>
</evidence>
<dbReference type="Proteomes" id="UP001165121">
    <property type="component" value="Unassembled WGS sequence"/>
</dbReference>
<name>A0A9W6U8W9_9STRA</name>
<gene>
    <name evidence="3" type="ORF">Pfra01_000580800</name>
</gene>
<dbReference type="AlphaFoldDB" id="A0A9W6U8W9"/>
<feature type="compositionally biased region" description="Low complexity" evidence="2">
    <location>
        <begin position="676"/>
        <end position="686"/>
    </location>
</feature>
<evidence type="ECO:0000313" key="3">
    <source>
        <dbReference type="EMBL" id="GMF28248.1"/>
    </source>
</evidence>
<feature type="coiled-coil region" evidence="1">
    <location>
        <begin position="493"/>
        <end position="555"/>
    </location>
</feature>
<keyword evidence="1" id="KW-0175">Coiled coil</keyword>
<reference evidence="3" key="1">
    <citation type="submission" date="2023-04" db="EMBL/GenBank/DDBJ databases">
        <title>Phytophthora fragariaefolia NBRC 109709.</title>
        <authorList>
            <person name="Ichikawa N."/>
            <person name="Sato H."/>
            <person name="Tonouchi N."/>
        </authorList>
    </citation>
    <scope>NUCLEOTIDE SEQUENCE</scope>
    <source>
        <strain evidence="3">NBRC 109709</strain>
    </source>
</reference>
<dbReference type="OrthoDB" id="129918at2759"/>
<feature type="compositionally biased region" description="Basic residues" evidence="2">
    <location>
        <begin position="16"/>
        <end position="26"/>
    </location>
</feature>
<feature type="compositionally biased region" description="Basic residues" evidence="2">
    <location>
        <begin position="366"/>
        <end position="387"/>
    </location>
</feature>
<feature type="compositionally biased region" description="Polar residues" evidence="2">
    <location>
        <begin position="76"/>
        <end position="90"/>
    </location>
</feature>
<keyword evidence="4" id="KW-1185">Reference proteome</keyword>
<proteinExistence type="predicted"/>
<feature type="region of interest" description="Disordered" evidence="2">
    <location>
        <begin position="642"/>
        <end position="686"/>
    </location>
</feature>
<feature type="region of interest" description="Disordered" evidence="2">
    <location>
        <begin position="332"/>
        <end position="412"/>
    </location>
</feature>
<sequence>MPPEEQSSLEEVERTARRRKAARRRPAREEKESTEAQDQPDSEPAIQEAHQATLDAGTRDGSVEEPPKGSERDSVSESLGVSNSDASTPGVSRRRCQVEPPAVDATSEAPQPLRSEFASPRLIQKDAQGPSPEVPQTSATQVVVNRTEAADPDAQVQVGEMTVAQAKAHVADQVRRWERVTLEFVASPTIEISWPSPVPEFRPWWAAVRATYEYLASRMSMANPNDAWISEWNLVPQSDPGMVSSARLSSGLEFRARGHPRYSAVAGCEAIEWRDLTSGVSSRIVPALSGQAPGDDVKFEESGMGVAMTDYEAGLLGRECLHGMRMAGVRPTLKPASSALGKPEPKRPHPIEASSGSGSDTEDRRNHRSSKHRSRSSKRQSKSKRPPSRSVKSEWTGRSERSVQSGMSGAPQVALNTMRSTQEALARMESTQSQQSESLHQAFQVIQALAAQASSTEERITQALEVQARTSEQNPTRATRISVAQPPATSTNIEDIREEEACLAQAHAQAELERRLQQRRSDVEAEQAAWAADLLQRLNAQMELFQEKIRALEEARNLDQATIRTLWNVQRIRSRNTPATSSGVQGTQATSGADSATSLKSVTGRSAMYPKSSGVITVCVSERRDRPISDLPVAQLQTTLPTLTGLTSDSSSSDDDLSDGDSNSLSGEAPVHAPLTTTPNGTTGMTFRPYVSSSTLEEFNEDASLPARRRWWERFLSLAVQSAWSGQTKVYELNSRCHPLCEIGVDSSPSTITKTGIGFPSCSSVSIANPSCPRLSAITL</sequence>
<comment type="caution">
    <text evidence="3">The sequence shown here is derived from an EMBL/GenBank/DDBJ whole genome shotgun (WGS) entry which is preliminary data.</text>
</comment>
<protein>
    <submittedName>
        <fullName evidence="3">Unnamed protein product</fullName>
    </submittedName>
</protein>
<feature type="compositionally biased region" description="Basic and acidic residues" evidence="2">
    <location>
        <begin position="57"/>
        <end position="75"/>
    </location>
</feature>
<feature type="region of interest" description="Disordered" evidence="2">
    <location>
        <begin position="577"/>
        <end position="598"/>
    </location>
</feature>
<evidence type="ECO:0000256" key="1">
    <source>
        <dbReference type="SAM" id="Coils"/>
    </source>
</evidence>
<dbReference type="EMBL" id="BSXT01000466">
    <property type="protein sequence ID" value="GMF28248.1"/>
    <property type="molecule type" value="Genomic_DNA"/>
</dbReference>